<dbReference type="PANTHER" id="PTHR31060">
    <property type="entry name" value="OSJNBA0011J08.25 PROTEIN-RELATED"/>
    <property type="match status" value="1"/>
</dbReference>
<dbReference type="InterPro" id="IPR038920">
    <property type="entry name" value="At3g05675-like"/>
</dbReference>
<protein>
    <submittedName>
        <fullName evidence="1">Uncharacterized protein</fullName>
    </submittedName>
</protein>
<accession>A0A9D4Z7X2</accession>
<name>A0A9D4Z7X2_ADICA</name>
<dbReference type="PANTHER" id="PTHR31060:SF37">
    <property type="entry name" value="BTB DOMAIN-CONTAINING PROTEIN"/>
    <property type="match status" value="1"/>
</dbReference>
<dbReference type="Proteomes" id="UP000886520">
    <property type="component" value="Chromosome 19"/>
</dbReference>
<comment type="caution">
    <text evidence="1">The sequence shown here is derived from an EMBL/GenBank/DDBJ whole genome shotgun (WGS) entry which is preliminary data.</text>
</comment>
<dbReference type="OrthoDB" id="1879647at2759"/>
<organism evidence="1 2">
    <name type="scientific">Adiantum capillus-veneris</name>
    <name type="common">Maidenhair fern</name>
    <dbReference type="NCBI Taxonomy" id="13818"/>
    <lineage>
        <taxon>Eukaryota</taxon>
        <taxon>Viridiplantae</taxon>
        <taxon>Streptophyta</taxon>
        <taxon>Embryophyta</taxon>
        <taxon>Tracheophyta</taxon>
        <taxon>Polypodiopsida</taxon>
        <taxon>Polypodiidae</taxon>
        <taxon>Polypodiales</taxon>
        <taxon>Pteridineae</taxon>
        <taxon>Pteridaceae</taxon>
        <taxon>Vittarioideae</taxon>
        <taxon>Adiantum</taxon>
    </lineage>
</organism>
<sequence>MATEDAILPEEVWLADKERCDVVVCVKERQDPGPPFKKRLLGLQVTNSPAESSRARIHVEKKQVQQPQVVMVYTMSDRLAKSPYFRVCLKEPWSKEEYTEDGCTMALTLETLLASIQGYKKCIEILCSSQPCSPYMFSSPSEALDIYLASDHLLFKECSEACMDFISAAPWSSEEEKVIHGTFANSSIVPSREVAARLGLSKEKPVSNLKDTLWDLYESCYYGESEDAYLPCQLFNLIEGVLKGLSSTSRSNVWSKKAISEFLYEAANDCVEAMKSSLRDEWMLTNRSFLCWLRMTELLLELTDGKESVMAVASDDDLCDFLLPALRVLTDKTYPPRTENAGTVRQVVKLLIEIFKRVATAKVILSASARTSLVKRWVPWFESIRTNEKVCEANDMPILKAHIKTVIDTLGMDDGELLNILAHASMRSEYFLEGGFRSWCSRLDQS</sequence>
<keyword evidence="2" id="KW-1185">Reference proteome</keyword>
<dbReference type="AlphaFoldDB" id="A0A9D4Z7X2"/>
<gene>
    <name evidence="1" type="ORF">GOP47_0019549</name>
</gene>
<evidence type="ECO:0000313" key="2">
    <source>
        <dbReference type="Proteomes" id="UP000886520"/>
    </source>
</evidence>
<proteinExistence type="predicted"/>
<evidence type="ECO:0000313" key="1">
    <source>
        <dbReference type="EMBL" id="KAI5064854.1"/>
    </source>
</evidence>
<dbReference type="EMBL" id="JABFUD020000019">
    <property type="protein sequence ID" value="KAI5064854.1"/>
    <property type="molecule type" value="Genomic_DNA"/>
</dbReference>
<reference evidence="1" key="1">
    <citation type="submission" date="2021-01" db="EMBL/GenBank/DDBJ databases">
        <title>Adiantum capillus-veneris genome.</title>
        <authorList>
            <person name="Fang Y."/>
            <person name="Liao Q."/>
        </authorList>
    </citation>
    <scope>NUCLEOTIDE SEQUENCE</scope>
    <source>
        <strain evidence="1">H3</strain>
        <tissue evidence="1">Leaf</tissue>
    </source>
</reference>